<name>A0A382BX56_9ZZZZ</name>
<dbReference type="InterPro" id="IPR011459">
    <property type="entry name" value="DUF1565"/>
</dbReference>
<dbReference type="InterPro" id="IPR039448">
    <property type="entry name" value="Beta_helix"/>
</dbReference>
<dbReference type="InterPro" id="IPR011050">
    <property type="entry name" value="Pectin_lyase_fold/virulence"/>
</dbReference>
<feature type="domain" description="DUF1565" evidence="1">
    <location>
        <begin position="54"/>
        <end position="120"/>
    </location>
</feature>
<feature type="non-terminal residue" evidence="3">
    <location>
        <position position="681"/>
    </location>
</feature>
<dbReference type="Pfam" id="PF13229">
    <property type="entry name" value="Beta_helix"/>
    <property type="match status" value="2"/>
</dbReference>
<dbReference type="SUPFAM" id="SSF51126">
    <property type="entry name" value="Pectin lyase-like"/>
    <property type="match status" value="2"/>
</dbReference>
<dbReference type="Gene3D" id="2.160.20.10">
    <property type="entry name" value="Single-stranded right-handed beta-helix, Pectin lyase-like"/>
    <property type="match status" value="2"/>
</dbReference>
<accession>A0A382BX56</accession>
<gene>
    <name evidence="3" type="ORF">METZ01_LOCUS170955</name>
</gene>
<evidence type="ECO:0000259" key="1">
    <source>
        <dbReference type="Pfam" id="PF07602"/>
    </source>
</evidence>
<sequence>DIDVSGSVFEDIDCESNTVNEFVLSSIENAADYVQNDISGVCIESNSFYVSDDGDDSNDGTEEAPLKTIGHALTLVRDAETPTTIYLNPGVYSPTTNGEKFPIVLPDNVHLVGDESENTILDAEASANDQAAVMIIKEVEDVRVANLTLTGGYSEGHGCTGGGALLVTANDTENLDWEMETNLAVLDNLIIENSHSHNGGGLSLFRVDGPTVSNLIVRNNTATLMGGGIFVYVADVTMSGIEISDNYCIGTYADDCGNDCGHGGGLFLNQSWGTYDEMNIHDNTASMNGGGVWSSFGSAWTMSNSIVKDNVAPYLGGGFGFWNHNSEDMNATLINVTIEDNVAQAGWFIGHGGGVWANNSNTVFENCTIRNNTSNNNGGGVNYWGGSSWPEFYGCTIMGNSASAEGGGVYLAADAAGLTMERCVVANNSSGAWAGGVTVGGNQGTSTITNCTIVGNSGAASGVEVFNGATLVIQNSILWDNTPINFDDQYGNGFAYYSDIGGGYDGEGNIDADPLFTNENSGDYTLTQDSPCKDAGTADLDGDGVDDITDYNGSAPDMGAFESTIAALEGFTLYPSSTYVILTWDPATEDGFQYYLLERSTDEEFTDGNTVSNFLMINYYEDNSLEYDTEYFYRVSFYAGDWSELSEVLSVTLEWMDVDGNQLPTVYALHQNYPNPFNPVT</sequence>
<dbReference type="AlphaFoldDB" id="A0A382BX56"/>
<reference evidence="3" key="1">
    <citation type="submission" date="2018-05" db="EMBL/GenBank/DDBJ databases">
        <authorList>
            <person name="Lanie J.A."/>
            <person name="Ng W.-L."/>
            <person name="Kazmierczak K.M."/>
            <person name="Andrzejewski T.M."/>
            <person name="Davidsen T.M."/>
            <person name="Wayne K.J."/>
            <person name="Tettelin H."/>
            <person name="Glass J.I."/>
            <person name="Rusch D."/>
            <person name="Podicherti R."/>
            <person name="Tsui H.-C.T."/>
            <person name="Winkler M.E."/>
        </authorList>
    </citation>
    <scope>NUCLEOTIDE SEQUENCE</scope>
</reference>
<dbReference type="InterPro" id="IPR012334">
    <property type="entry name" value="Pectin_lyas_fold"/>
</dbReference>
<proteinExistence type="predicted"/>
<dbReference type="Gene3D" id="2.60.40.10">
    <property type="entry name" value="Immunoglobulins"/>
    <property type="match status" value="1"/>
</dbReference>
<dbReference type="SUPFAM" id="SSF49265">
    <property type="entry name" value="Fibronectin type III"/>
    <property type="match status" value="1"/>
</dbReference>
<evidence type="ECO:0000259" key="2">
    <source>
        <dbReference type="Pfam" id="PF13229"/>
    </source>
</evidence>
<feature type="domain" description="Right handed beta helix" evidence="2">
    <location>
        <begin position="188"/>
        <end position="326"/>
    </location>
</feature>
<feature type="non-terminal residue" evidence="3">
    <location>
        <position position="1"/>
    </location>
</feature>
<dbReference type="InterPro" id="IPR013783">
    <property type="entry name" value="Ig-like_fold"/>
</dbReference>
<dbReference type="SMART" id="SM00710">
    <property type="entry name" value="PbH1"/>
    <property type="match status" value="9"/>
</dbReference>
<organism evidence="3">
    <name type="scientific">marine metagenome</name>
    <dbReference type="NCBI Taxonomy" id="408172"/>
    <lineage>
        <taxon>unclassified sequences</taxon>
        <taxon>metagenomes</taxon>
        <taxon>ecological metagenomes</taxon>
    </lineage>
</organism>
<dbReference type="PANTHER" id="PTHR11319:SF35">
    <property type="entry name" value="OUTER MEMBRANE PROTEIN PMPC-RELATED"/>
    <property type="match status" value="1"/>
</dbReference>
<evidence type="ECO:0008006" key="4">
    <source>
        <dbReference type="Google" id="ProtNLM"/>
    </source>
</evidence>
<protein>
    <recommendedName>
        <fullName evidence="4">DUF1565 domain-containing protein</fullName>
    </recommendedName>
</protein>
<dbReference type="PANTHER" id="PTHR11319">
    <property type="entry name" value="G PROTEIN-COUPLED RECEPTOR-RELATED"/>
    <property type="match status" value="1"/>
</dbReference>
<dbReference type="Pfam" id="PF07602">
    <property type="entry name" value="DUF1565"/>
    <property type="match status" value="1"/>
</dbReference>
<evidence type="ECO:0000313" key="3">
    <source>
        <dbReference type="EMBL" id="SVB18101.1"/>
    </source>
</evidence>
<dbReference type="EMBL" id="UINC01031676">
    <property type="protein sequence ID" value="SVB18101.1"/>
    <property type="molecule type" value="Genomic_DNA"/>
</dbReference>
<feature type="domain" description="Right handed beta helix" evidence="2">
    <location>
        <begin position="327"/>
        <end position="497"/>
    </location>
</feature>
<dbReference type="InterPro" id="IPR006626">
    <property type="entry name" value="PbH1"/>
</dbReference>
<dbReference type="InterPro" id="IPR036116">
    <property type="entry name" value="FN3_sf"/>
</dbReference>